<reference evidence="3 4" key="1">
    <citation type="submission" date="2015-03" db="EMBL/GenBank/DDBJ databases">
        <authorList>
            <person name="Murphy D."/>
        </authorList>
    </citation>
    <scope>NUCLEOTIDE SEQUENCE [LARGE SCALE GENOMIC DNA]</scope>
    <source>
        <strain evidence="3 4">OL-4</strain>
    </source>
</reference>
<feature type="coiled-coil region" evidence="1">
    <location>
        <begin position="661"/>
        <end position="688"/>
    </location>
</feature>
<feature type="transmembrane region" description="Helical" evidence="2">
    <location>
        <begin position="385"/>
        <end position="406"/>
    </location>
</feature>
<evidence type="ECO:0000256" key="1">
    <source>
        <dbReference type="SAM" id="Coils"/>
    </source>
</evidence>
<organism evidence="3 4">
    <name type="scientific">Syntrophomonas zehnderi OL-4</name>
    <dbReference type="NCBI Taxonomy" id="690567"/>
    <lineage>
        <taxon>Bacteria</taxon>
        <taxon>Bacillati</taxon>
        <taxon>Bacillota</taxon>
        <taxon>Clostridia</taxon>
        <taxon>Eubacteriales</taxon>
        <taxon>Syntrophomonadaceae</taxon>
        <taxon>Syntrophomonas</taxon>
    </lineage>
</organism>
<feature type="coiled-coil region" evidence="1">
    <location>
        <begin position="23"/>
        <end position="138"/>
    </location>
</feature>
<dbReference type="EMBL" id="CGIH01000028">
    <property type="protein sequence ID" value="CFX73086.1"/>
    <property type="molecule type" value="Genomic_DNA"/>
</dbReference>
<evidence type="ECO:0000256" key="2">
    <source>
        <dbReference type="SAM" id="Phobius"/>
    </source>
</evidence>
<evidence type="ECO:0000313" key="4">
    <source>
        <dbReference type="Proteomes" id="UP000045545"/>
    </source>
</evidence>
<dbReference type="AlphaFoldDB" id="A0A0E3W3C6"/>
<gene>
    <name evidence="3" type="ORF">1725</name>
</gene>
<dbReference type="OrthoDB" id="9780715at2"/>
<evidence type="ECO:0000313" key="3">
    <source>
        <dbReference type="EMBL" id="CFX73086.1"/>
    </source>
</evidence>
<keyword evidence="1" id="KW-0175">Coiled coil</keyword>
<protein>
    <submittedName>
        <fullName evidence="3">Uncharacterized</fullName>
    </submittedName>
</protein>
<dbReference type="PANTHER" id="PTHR37813">
    <property type="entry name" value="FELS-2 PROPHAGE PROTEIN"/>
    <property type="match status" value="1"/>
</dbReference>
<dbReference type="RefSeq" id="WP_052729691.1">
    <property type="nucleotide sequence ID" value="NZ_CGIH01000028.1"/>
</dbReference>
<sequence length="1047" mass="112279">MAETIGELLVKVGLDNTGFNQGMKELDQSLKLARAEFQAAAAKMGDMGSAADQLKLKVEYLNKQAEVQRQKVAALKDAYDKAAGSTEQDTVAVEKLQIKMLQAEKVLANMEHSLKNTAKELELQASAWTKLSKKAEEASQKLKAAGSSITSAGQGMSLAVTAPLAAAGTAAVKLASDTNEALNKVEVAFQDNAEGVKNWSDTTLERYGIARGTALDMAATYGDMATSLGLNTAQAEEMSKTLVGLAGDLSSFKNISIDIADTALKSVFTGETESLKELGIVMTQANLQEYAYSQGIKKKIQDMNQAEQTQLRYNYVLAMTKNAQGDFERTGAGTANQMRVFSESIKELGATMGQHILPVITPLIQRLNELVQRFGALSPSAQKTILVVAGVAAAIGPVVLIIGQLVTAAGAISGVVSTAAAAIASAGGVTAALGAAFSALTGPIGIAAAVIAGLVLAVKELWQNNEGFRNTVKEIWADIGSIIAKAGTAIKAFWDNWGKDIIAVLSNIWNIIKAVFQTAAEVIVNAFGFFLDVLQGDWQGAWEHIKNIFISLWNGIKTVVVNAFEGLRTLHNTLLEIGAHIMQGLIDGIKGRIERVREIAGEVAETVKNRIKEALSIRSPSQVMREYGLNISEGLSTGMQEGMSFIEGSVSDIIATLVDMRNNLEKIAAETNAKLLEAEKEYADQCREVKTKLAQDEIALQQELSDKLAAITAAGLEKEAQAIEAFEQSYAAKVESIKNQIGLFDEVKPQKVSGKSLLGNLEDQVQEFDSWQANLKSLAAKGVDAGLIDELRQMGVKAAPQVAALNTLTTDELNKYVGLWKTKNAQARAEANIEMRQARVELSQRLSEIRMETQNQLAQQTLEMQNRLMEMKAKADEELAKYKKAWEEKNGEIKKNAAETIATIEKKYEEIVQKSAGYGIQAMSELIRGIRSRMSALQSVMDEVRSIMGSGMDPNQRNSPSLVDKIKIGVADITAAYSNLKNNLSGLDLKSALAGVAPLALGAAAANTTSNSSTTINQISITVNGGTGDAGEQIYRTLLAKGVRFSG</sequence>
<keyword evidence="2" id="KW-0812">Transmembrane</keyword>
<feature type="coiled-coil region" evidence="1">
    <location>
        <begin position="865"/>
        <end position="914"/>
    </location>
</feature>
<feature type="transmembrane region" description="Helical" evidence="2">
    <location>
        <begin position="412"/>
        <end position="437"/>
    </location>
</feature>
<proteinExistence type="predicted"/>
<keyword evidence="4" id="KW-1185">Reference proteome</keyword>
<keyword evidence="2" id="KW-1133">Transmembrane helix</keyword>
<name>A0A0E3W3C6_9FIRM</name>
<feature type="transmembrane region" description="Helical" evidence="2">
    <location>
        <begin position="444"/>
        <end position="462"/>
    </location>
</feature>
<dbReference type="STRING" id="690567.1725"/>
<dbReference type="PANTHER" id="PTHR37813:SF1">
    <property type="entry name" value="FELS-2 PROPHAGE PROTEIN"/>
    <property type="match status" value="1"/>
</dbReference>
<dbReference type="Proteomes" id="UP000045545">
    <property type="component" value="Unassembled WGS sequence"/>
</dbReference>
<accession>A0A0E3W3C6</accession>
<keyword evidence="2" id="KW-0472">Membrane</keyword>